<evidence type="ECO:0000259" key="1">
    <source>
        <dbReference type="Pfam" id="PF10615"/>
    </source>
</evidence>
<dbReference type="SUPFAM" id="SSF50475">
    <property type="entry name" value="FMN-binding split barrel"/>
    <property type="match status" value="1"/>
</dbReference>
<feature type="domain" description="DUF2470" evidence="1">
    <location>
        <begin position="167"/>
        <end position="236"/>
    </location>
</feature>
<organism evidence="2 3">
    <name type="scientific">Prescottella agglutinans</name>
    <dbReference type="NCBI Taxonomy" id="1644129"/>
    <lineage>
        <taxon>Bacteria</taxon>
        <taxon>Bacillati</taxon>
        <taxon>Actinomycetota</taxon>
        <taxon>Actinomycetes</taxon>
        <taxon>Mycobacteriales</taxon>
        <taxon>Nocardiaceae</taxon>
        <taxon>Prescottella</taxon>
    </lineage>
</organism>
<dbReference type="OrthoDB" id="3381348at2"/>
<gene>
    <name evidence="2" type="ORF">EGT67_24515</name>
</gene>
<dbReference type="RefSeq" id="WP_127918724.1">
    <property type="nucleotide sequence ID" value="NZ_RKLP01000016.1"/>
</dbReference>
<comment type="caution">
    <text evidence="2">The sequence shown here is derived from an EMBL/GenBank/DDBJ whole genome shotgun (WGS) entry which is preliminary data.</text>
</comment>
<evidence type="ECO:0000313" key="3">
    <source>
        <dbReference type="Proteomes" id="UP000286208"/>
    </source>
</evidence>
<sequence length="254" mass="27152">MTRSTLGPSTAERMRSASARATDAVLAVAGSDPAVTSLHHLRTDGTAVLATPMDCAAAALTWQAGPGGLPAVLELTDYAPLALREPVRSLVWLRGTLTAVSGQDERDLADAVAAENPHPALLDVGHDATLLRLRLESAVVADSNGAEAVAVDDLLAAEPDPFWDVETGWLQHLEEDHSDLVEMLARRLPPPLRTGRVRPLGIDRYGVRLRIEDATGDRDVRMDFAEPADDALALSRALRVLVGCPFVNGLRTRP</sequence>
<name>A0A3S3E6L7_9NOCA</name>
<keyword evidence="3" id="KW-1185">Reference proteome</keyword>
<dbReference type="InterPro" id="IPR019595">
    <property type="entry name" value="DUF2470"/>
</dbReference>
<dbReference type="EMBL" id="RKLP01000016">
    <property type="protein sequence ID" value="RVW06937.1"/>
    <property type="molecule type" value="Genomic_DNA"/>
</dbReference>
<dbReference type="InterPro" id="IPR037119">
    <property type="entry name" value="Haem_oxidase_HugZ-like_sf"/>
</dbReference>
<dbReference type="Pfam" id="PF10615">
    <property type="entry name" value="DUF2470"/>
    <property type="match status" value="1"/>
</dbReference>
<dbReference type="Gene3D" id="3.20.180.10">
    <property type="entry name" value="PNP-oxidase-like"/>
    <property type="match status" value="1"/>
</dbReference>
<dbReference type="Proteomes" id="UP000286208">
    <property type="component" value="Unassembled WGS sequence"/>
</dbReference>
<reference evidence="2 3" key="1">
    <citation type="submission" date="2018-11" db="EMBL/GenBank/DDBJ databases">
        <title>Rhodococcus spongicola sp. nov. and Rhodococcus xishaensis sp. nov. from marine sponges.</title>
        <authorList>
            <person name="Li L."/>
            <person name="Lin H.W."/>
        </authorList>
    </citation>
    <scope>NUCLEOTIDE SEQUENCE [LARGE SCALE GENOMIC DNA]</scope>
    <source>
        <strain evidence="2 3">CCTCC AB2014297</strain>
    </source>
</reference>
<proteinExistence type="predicted"/>
<accession>A0A3S3E6L7</accession>
<dbReference type="AlphaFoldDB" id="A0A3S3E6L7"/>
<protein>
    <submittedName>
        <fullName evidence="2">DUF2470 domain-containing protein</fullName>
    </submittedName>
</protein>
<evidence type="ECO:0000313" key="2">
    <source>
        <dbReference type="EMBL" id="RVW06937.1"/>
    </source>
</evidence>